<protein>
    <submittedName>
        <fullName evidence="9">Sodium/hydrogen exchanger</fullName>
    </submittedName>
</protein>
<evidence type="ECO:0000256" key="4">
    <source>
        <dbReference type="ARBA" id="ARBA00022989"/>
    </source>
</evidence>
<gene>
    <name evidence="9" type="ORF">MYP_2440</name>
</gene>
<keyword evidence="2" id="KW-0813">Transport</keyword>
<evidence type="ECO:0000256" key="5">
    <source>
        <dbReference type="ARBA" id="ARBA00023065"/>
    </source>
</evidence>
<dbReference type="STRING" id="153721.MYP_2440"/>
<dbReference type="EMBL" id="BBLT01000004">
    <property type="protein sequence ID" value="GAL85211.1"/>
    <property type="molecule type" value="Genomic_DNA"/>
</dbReference>
<feature type="transmembrane region" description="Helical" evidence="7">
    <location>
        <begin position="20"/>
        <end position="41"/>
    </location>
</feature>
<evidence type="ECO:0000256" key="2">
    <source>
        <dbReference type="ARBA" id="ARBA00022448"/>
    </source>
</evidence>
<comment type="subcellular location">
    <subcellularLocation>
        <location evidence="1">Membrane</location>
        <topology evidence="1">Multi-pass membrane protein</topology>
    </subcellularLocation>
</comment>
<dbReference type="Pfam" id="PF00999">
    <property type="entry name" value="Na_H_Exchanger"/>
    <property type="match status" value="1"/>
</dbReference>
<dbReference type="Proteomes" id="UP000030185">
    <property type="component" value="Unassembled WGS sequence"/>
</dbReference>
<comment type="caution">
    <text evidence="9">The sequence shown here is derived from an EMBL/GenBank/DDBJ whole genome shotgun (WGS) entry which is preliminary data.</text>
</comment>
<dbReference type="InterPro" id="IPR050794">
    <property type="entry name" value="CPA2_transporter"/>
</dbReference>
<feature type="transmembrane region" description="Helical" evidence="7">
    <location>
        <begin position="88"/>
        <end position="111"/>
    </location>
</feature>
<evidence type="ECO:0000259" key="8">
    <source>
        <dbReference type="Pfam" id="PF00999"/>
    </source>
</evidence>
<feature type="transmembrane region" description="Helical" evidence="7">
    <location>
        <begin position="117"/>
        <end position="138"/>
    </location>
</feature>
<dbReference type="InterPro" id="IPR006153">
    <property type="entry name" value="Cation/H_exchanger_TM"/>
</dbReference>
<evidence type="ECO:0000256" key="7">
    <source>
        <dbReference type="SAM" id="Phobius"/>
    </source>
</evidence>
<feature type="transmembrane region" description="Helical" evidence="7">
    <location>
        <begin position="300"/>
        <end position="322"/>
    </location>
</feature>
<dbReference type="AlphaFoldDB" id="A0A098LDY8"/>
<dbReference type="InterPro" id="IPR038770">
    <property type="entry name" value="Na+/solute_symporter_sf"/>
</dbReference>
<feature type="transmembrane region" description="Helical" evidence="7">
    <location>
        <begin position="53"/>
        <end position="76"/>
    </location>
</feature>
<accession>A0A098LDY8</accession>
<evidence type="ECO:0000313" key="9">
    <source>
        <dbReference type="EMBL" id="GAL85211.1"/>
    </source>
</evidence>
<feature type="transmembrane region" description="Helical" evidence="7">
    <location>
        <begin position="236"/>
        <end position="258"/>
    </location>
</feature>
<dbReference type="GO" id="GO:0016020">
    <property type="term" value="C:membrane"/>
    <property type="evidence" value="ECO:0007669"/>
    <property type="project" value="UniProtKB-SubCell"/>
</dbReference>
<keyword evidence="4 7" id="KW-1133">Transmembrane helix</keyword>
<feature type="transmembrane region" description="Helical" evidence="7">
    <location>
        <begin position="208"/>
        <end position="224"/>
    </location>
</feature>
<keyword evidence="3 7" id="KW-0812">Transmembrane</keyword>
<dbReference type="eggNOG" id="COG0475">
    <property type="taxonomic scope" value="Bacteria"/>
</dbReference>
<dbReference type="PANTHER" id="PTHR32468:SF0">
    <property type="entry name" value="K(+)_H(+) ANTIPORTER 1"/>
    <property type="match status" value="1"/>
</dbReference>
<dbReference type="PANTHER" id="PTHR32468">
    <property type="entry name" value="CATION/H + ANTIPORTER"/>
    <property type="match status" value="1"/>
</dbReference>
<dbReference type="GO" id="GO:0015297">
    <property type="term" value="F:antiporter activity"/>
    <property type="evidence" value="ECO:0007669"/>
    <property type="project" value="InterPro"/>
</dbReference>
<dbReference type="GO" id="GO:1902600">
    <property type="term" value="P:proton transmembrane transport"/>
    <property type="evidence" value="ECO:0007669"/>
    <property type="project" value="InterPro"/>
</dbReference>
<feature type="transmembrane region" description="Helical" evidence="7">
    <location>
        <begin position="159"/>
        <end position="188"/>
    </location>
</feature>
<name>A0A098LDY8_9BACT</name>
<proteinExistence type="predicted"/>
<keyword evidence="6 7" id="KW-0472">Membrane</keyword>
<keyword evidence="5" id="KW-0406">Ion transport</keyword>
<evidence type="ECO:0000256" key="6">
    <source>
        <dbReference type="ARBA" id="ARBA00023136"/>
    </source>
</evidence>
<feature type="domain" description="Cation/H+ exchanger transmembrane" evidence="8">
    <location>
        <begin position="1"/>
        <end position="322"/>
    </location>
</feature>
<evidence type="ECO:0000256" key="1">
    <source>
        <dbReference type="ARBA" id="ARBA00004141"/>
    </source>
</evidence>
<evidence type="ECO:0000256" key="3">
    <source>
        <dbReference type="ARBA" id="ARBA00022692"/>
    </source>
</evidence>
<organism evidence="9 10">
    <name type="scientific">Sporocytophaga myxococcoides</name>
    <dbReference type="NCBI Taxonomy" id="153721"/>
    <lineage>
        <taxon>Bacteria</taxon>
        <taxon>Pseudomonadati</taxon>
        <taxon>Bacteroidota</taxon>
        <taxon>Cytophagia</taxon>
        <taxon>Cytophagales</taxon>
        <taxon>Cytophagaceae</taxon>
        <taxon>Sporocytophaga</taxon>
    </lineage>
</organism>
<keyword evidence="10" id="KW-1185">Reference proteome</keyword>
<reference evidence="9 10" key="1">
    <citation type="submission" date="2014-09" db="EMBL/GenBank/DDBJ databases">
        <title>Sporocytophaga myxococcoides PG-01 genome sequencing.</title>
        <authorList>
            <person name="Liu L."/>
            <person name="Gao P.J."/>
            <person name="Chen G.J."/>
            <person name="Wang L.S."/>
        </authorList>
    </citation>
    <scope>NUCLEOTIDE SEQUENCE [LARGE SCALE GENOMIC DNA]</scope>
    <source>
        <strain evidence="9 10">PG-01</strain>
    </source>
</reference>
<sequence>MFIVGMEIDSSTIKNQAHQAVIISHASIIFPFFLGVVSSFFLYSSFAPTNIPFVAFALFMGIAMSITAFPVLARIVHEKGLSKHPIGIVSLTCAAADDVTAWCVLAAVIAIVKASTILSALLTIVLAAAYILIMLYVVKPGLNKLFSIKAQNGEVSRSLTGIIFLILLLSSYICEVIGIHALFGAFIAGVIMPEEVNLKKVISEKIEDVALVLLLPLFFVFTGLRTHINLLNNPHLWMVCLCIIVLAVLGKLVGSALAAKITGLSWKRALSIGVLMNTRGLMELVVLNIGYDLGVLSPEIFTMMVIMALVTTFMTGPFLNFITKNIPEQELANTENAVNSVA</sequence>
<dbReference type="Gene3D" id="1.20.1530.20">
    <property type="match status" value="1"/>
</dbReference>
<evidence type="ECO:0000313" key="10">
    <source>
        <dbReference type="Proteomes" id="UP000030185"/>
    </source>
</evidence>